<dbReference type="InterPro" id="IPR003795">
    <property type="entry name" value="DUF192"/>
</dbReference>
<dbReference type="Pfam" id="PF02643">
    <property type="entry name" value="DUF192"/>
    <property type="match status" value="1"/>
</dbReference>
<dbReference type="PATRIC" id="fig|1036673.3.peg.2783"/>
<evidence type="ECO:0000313" key="2">
    <source>
        <dbReference type="Proteomes" id="UP000006620"/>
    </source>
</evidence>
<dbReference type="RefSeq" id="WP_013916753.1">
    <property type="nucleotide sequence ID" value="NC_015690.1"/>
</dbReference>
<reference evidence="1 2" key="2">
    <citation type="journal article" date="2013" name="Genome Announc.">
        <title>Genome Sequence of Growth-Improving Paenibacillus mucilaginosus Strain KNP414.</title>
        <authorList>
            <person name="Lu J.J."/>
            <person name="Wang J.F."/>
            <person name="Hu X.F."/>
        </authorList>
    </citation>
    <scope>NUCLEOTIDE SEQUENCE [LARGE SCALE GENOMIC DNA]</scope>
    <source>
        <strain evidence="1 2">KNP414</strain>
    </source>
</reference>
<dbReference type="PANTHER" id="PTHR37953">
    <property type="entry name" value="UPF0127 PROTEIN MJ1496"/>
    <property type="match status" value="1"/>
</dbReference>
<proteinExistence type="predicted"/>
<protein>
    <recommendedName>
        <fullName evidence="3">DUF192 domain-containing protein</fullName>
    </recommendedName>
</protein>
<gene>
    <name evidence="1" type="ordered locus">KNP414_03034</name>
</gene>
<evidence type="ECO:0000313" key="1">
    <source>
        <dbReference type="EMBL" id="AEI41592.1"/>
    </source>
</evidence>
<dbReference type="Gene3D" id="2.60.120.1140">
    <property type="entry name" value="Protein of unknown function DUF192"/>
    <property type="match status" value="1"/>
</dbReference>
<dbReference type="HOGENOM" id="CLU_097039_4_0_9"/>
<dbReference type="AlphaFoldDB" id="F8F8K4"/>
<evidence type="ECO:0008006" key="3">
    <source>
        <dbReference type="Google" id="ProtNLM"/>
    </source>
</evidence>
<sequence length="113" mass="12656">MKLVNLETGEILAWELRTAKTFMQRLRGLMFSKELPEGTGLHIRPCRSIHTFFMRYAIDVLYLDENDTIVGMQEKLPPGRVGPLVPRAVSVIELPAGSLGLTRTKHGQAVVLL</sequence>
<dbReference type="InterPro" id="IPR038695">
    <property type="entry name" value="Saro_0823-like_sf"/>
</dbReference>
<name>F8F8K4_PAEMK</name>
<dbReference type="EMBL" id="CP002869">
    <property type="protein sequence ID" value="AEI41592.1"/>
    <property type="molecule type" value="Genomic_DNA"/>
</dbReference>
<organism evidence="1 2">
    <name type="scientific">Paenibacillus mucilaginosus (strain KNP414)</name>
    <dbReference type="NCBI Taxonomy" id="1036673"/>
    <lineage>
        <taxon>Bacteria</taxon>
        <taxon>Bacillati</taxon>
        <taxon>Bacillota</taxon>
        <taxon>Bacilli</taxon>
        <taxon>Bacillales</taxon>
        <taxon>Paenibacillaceae</taxon>
        <taxon>Paenibacillus</taxon>
    </lineage>
</organism>
<dbReference type="KEGG" id="pms:KNP414_03034"/>
<dbReference type="PANTHER" id="PTHR37953:SF1">
    <property type="entry name" value="UPF0127 PROTEIN MJ1496"/>
    <property type="match status" value="1"/>
</dbReference>
<dbReference type="Proteomes" id="UP000006620">
    <property type="component" value="Chromosome"/>
</dbReference>
<reference evidence="2" key="1">
    <citation type="submission" date="2011-06" db="EMBL/GenBank/DDBJ databases">
        <title>Complete genome sequence of Paenibacillus mucilaginosus KNP414.</title>
        <authorList>
            <person name="Wang J."/>
            <person name="Hu S."/>
            <person name="Hu X."/>
            <person name="Zhang B."/>
            <person name="Dong D."/>
            <person name="Zhang S."/>
            <person name="Zhao K."/>
            <person name="Wu D."/>
        </authorList>
    </citation>
    <scope>NUCLEOTIDE SEQUENCE [LARGE SCALE GENOMIC DNA]</scope>
    <source>
        <strain evidence="2">KNP414</strain>
    </source>
</reference>
<accession>F8F8K4</accession>